<evidence type="ECO:0000313" key="6">
    <source>
        <dbReference type="EMBL" id="GAT32362.1"/>
    </source>
</evidence>
<evidence type="ECO:0000256" key="2">
    <source>
        <dbReference type="ARBA" id="ARBA00023043"/>
    </source>
</evidence>
<feature type="transmembrane region" description="Helical" evidence="4">
    <location>
        <begin position="122"/>
        <end position="145"/>
    </location>
</feature>
<feature type="repeat" description="ANK" evidence="3">
    <location>
        <begin position="938"/>
        <end position="970"/>
    </location>
</feature>
<keyword evidence="1" id="KW-0677">Repeat</keyword>
<comment type="caution">
    <text evidence="6">The sequence shown here is derived from an EMBL/GenBank/DDBJ whole genome shotgun (WGS) entry which is preliminary data.</text>
</comment>
<dbReference type="InterPro" id="IPR008756">
    <property type="entry name" value="Peptidase_M56"/>
</dbReference>
<dbReference type="EMBL" id="BDCO01000002">
    <property type="protein sequence ID" value="GAT32362.1"/>
    <property type="molecule type" value="Genomic_DNA"/>
</dbReference>
<feature type="repeat" description="ANK" evidence="3">
    <location>
        <begin position="524"/>
        <end position="556"/>
    </location>
</feature>
<dbReference type="STRING" id="690879.TSACC_2760"/>
<keyword evidence="2 3" id="KW-0040">ANK repeat</keyword>
<feature type="repeat" description="ANK" evidence="3">
    <location>
        <begin position="848"/>
        <end position="874"/>
    </location>
</feature>
<proteinExistence type="predicted"/>
<reference evidence="7" key="1">
    <citation type="journal article" date="2017" name="Genome Announc.">
        <title>Draft Genome Sequence of Terrimicrobium sacchariphilum NM-5T, a Facultative Anaerobic Soil Bacterium of the Class Spartobacteria.</title>
        <authorList>
            <person name="Qiu Y.L."/>
            <person name="Tourlousse D.M."/>
            <person name="Matsuura N."/>
            <person name="Ohashi A."/>
            <person name="Sekiguchi Y."/>
        </authorList>
    </citation>
    <scope>NUCLEOTIDE SEQUENCE [LARGE SCALE GENOMIC DNA]</scope>
    <source>
        <strain evidence="7">NM-5</strain>
    </source>
</reference>
<dbReference type="AlphaFoldDB" id="A0A146G4L0"/>
<feature type="transmembrane region" description="Helical" evidence="4">
    <location>
        <begin position="15"/>
        <end position="33"/>
    </location>
</feature>
<feature type="transmembrane region" description="Helical" evidence="4">
    <location>
        <begin position="323"/>
        <end position="342"/>
    </location>
</feature>
<dbReference type="Gene3D" id="1.25.40.20">
    <property type="entry name" value="Ankyrin repeat-containing domain"/>
    <property type="match status" value="5"/>
</dbReference>
<organism evidence="6 7">
    <name type="scientific">Terrimicrobium sacchariphilum</name>
    <dbReference type="NCBI Taxonomy" id="690879"/>
    <lineage>
        <taxon>Bacteria</taxon>
        <taxon>Pseudomonadati</taxon>
        <taxon>Verrucomicrobiota</taxon>
        <taxon>Terrimicrobiia</taxon>
        <taxon>Terrimicrobiales</taxon>
        <taxon>Terrimicrobiaceae</taxon>
        <taxon>Terrimicrobium</taxon>
    </lineage>
</organism>
<keyword evidence="4" id="KW-0812">Transmembrane</keyword>
<evidence type="ECO:0000256" key="1">
    <source>
        <dbReference type="ARBA" id="ARBA00022737"/>
    </source>
</evidence>
<dbReference type="Pfam" id="PF05569">
    <property type="entry name" value="Peptidase_M56"/>
    <property type="match status" value="1"/>
</dbReference>
<dbReference type="PROSITE" id="PS50297">
    <property type="entry name" value="ANK_REP_REGION"/>
    <property type="match status" value="3"/>
</dbReference>
<dbReference type="OrthoDB" id="176845at2"/>
<feature type="transmembrane region" description="Helical" evidence="4">
    <location>
        <begin position="40"/>
        <end position="60"/>
    </location>
</feature>
<evidence type="ECO:0000259" key="5">
    <source>
        <dbReference type="Pfam" id="PF05569"/>
    </source>
</evidence>
<dbReference type="PROSITE" id="PS50088">
    <property type="entry name" value="ANK_REPEAT"/>
    <property type="match status" value="3"/>
</dbReference>
<keyword evidence="7" id="KW-1185">Reference proteome</keyword>
<evidence type="ECO:0000256" key="4">
    <source>
        <dbReference type="SAM" id="Phobius"/>
    </source>
</evidence>
<keyword evidence="4" id="KW-0472">Membrane</keyword>
<name>A0A146G4L0_TERSA</name>
<sequence length="1060" mass="115405">MDVAAADILVALLQASWQASVGIVLLLAVRALAGRFVSGWWLYVLWLLVMVRLLVPGSILPVSPAPLPRPAALVQVREQMQAEPVELTPVVAVAETVTQRGGQEIHVRTEVRKARPLSWQQVLVIVWASGAGLLAMYFLGAAVWLDRRIRRGERPTPQAVAQWWAECRGHIPAGRLRLVTSDAVKAPLLFGLLRPRLVLPCGQLDGLSRADWEHIFLHELMHLRQRDNWTNLLPLAALCVHWFNPLVWLSQRAIRADRELAIDERVLGFLGEERGEDYARTLLRVLTSGGDSRLLPGAIGIVESGAGMKRRFRRIVELRAPRLAVMALGGAALCALALVAFGQEGKPEAKGKPDEQISLASMQDIKAQILAAARAGDAVKIVKIQEVAGDRQMPFRKEDASDLLEQLMAEGDVPTFTILLETLRKSHAGIEWQPGAEALTGLVKRDRRDFLEALFSHRVKLDLFTPEVMQAAGASQPWLEKRVAEVRQQRTNVDLLVQASKTGDIAEMTRLLDAGVDVDGVASDDFTPLTRAAVSGQAAAVKLLLARGAQVDKPRLPGWDYTAMCLAKTVEVAQLLKDAGANVNATLFGRPEPIVTYPARWASVDVVRWFLDNGVDAKTAHYDDPSLLFSAGRPETAELLIERGVPVNAREESGEAALTWILRFVKNPAQIAKVLLRHGADPNARSRGGVVPLMVAPDGETVDALIAAGADILAKDDRGGSVLQYFGGEKADPSREEALRRHGLVLTDEAEGLALMGRAILGNDVDQVKRLLAQGVNPDREVIGYQQYLESSKMELATSFGRFEIVNVMRAAGGKDVGLLSQAAAEGDIAKIKELLAAGAKVDETTSMGATPLSFAVRRGQLESVRVLLDAGADPAHFGRMGFTPMSYAEFMVTQWENQGSNTVQQTNLSPEDEKAFWSQAVALMEPRYPKAEPVDASGDTALTMASTCGNFLPVHPLLRRGANINHQRPDGMTPLMIAIVTKPKNARRDMVTSYDPKTGEKKQSSIAANYVGSLLEVGADVTLRNREGKTALDLARERNDDEIVALLTAPRDPAPTKNP</sequence>
<dbReference type="CDD" id="cd07341">
    <property type="entry name" value="M56_BlaR1_MecR1_like"/>
    <property type="match status" value="1"/>
</dbReference>
<dbReference type="InterPro" id="IPR002110">
    <property type="entry name" value="Ankyrin_rpt"/>
</dbReference>
<gene>
    <name evidence="6" type="ORF">TSACC_2760</name>
</gene>
<protein>
    <submittedName>
        <fullName evidence="6">Signal transducer regulating beta-lactamase production</fullName>
    </submittedName>
</protein>
<evidence type="ECO:0000313" key="7">
    <source>
        <dbReference type="Proteomes" id="UP000076023"/>
    </source>
</evidence>
<dbReference type="SUPFAM" id="SSF48403">
    <property type="entry name" value="Ankyrin repeat"/>
    <property type="match status" value="2"/>
</dbReference>
<dbReference type="PANTHER" id="PTHR24171">
    <property type="entry name" value="ANKYRIN REPEAT DOMAIN-CONTAINING PROTEIN 39-RELATED"/>
    <property type="match status" value="1"/>
</dbReference>
<dbReference type="InterPro" id="IPR036770">
    <property type="entry name" value="Ankyrin_rpt-contain_sf"/>
</dbReference>
<dbReference type="Pfam" id="PF12796">
    <property type="entry name" value="Ank_2"/>
    <property type="match status" value="1"/>
</dbReference>
<dbReference type="InParanoid" id="A0A146G4L0"/>
<keyword evidence="4" id="KW-1133">Transmembrane helix</keyword>
<dbReference type="Proteomes" id="UP000076023">
    <property type="component" value="Unassembled WGS sequence"/>
</dbReference>
<evidence type="ECO:0000256" key="3">
    <source>
        <dbReference type="PROSITE-ProRule" id="PRU00023"/>
    </source>
</evidence>
<dbReference type="SMART" id="SM00248">
    <property type="entry name" value="ANK"/>
    <property type="match status" value="11"/>
</dbReference>
<feature type="domain" description="Peptidase M56" evidence="5">
    <location>
        <begin position="11"/>
        <end position="312"/>
    </location>
</feature>
<accession>A0A146G4L0</accession>